<keyword evidence="5 6" id="KW-0472">Membrane</keyword>
<sequence>MDGWAMAMQQTAPKGRGIEGFAWAALAVSIFSGWFVVTRLAVVHSLEVWDITALRFGIGAVLLLPALFPRGRPLPARAWKEGLVFSLLWGVPFVLLVAAGLQLTSAAQAASIAPTAMPLFAGVLGAIFLGERHGLRRWAGYGAIVAGQVALILIGTAIHGLPDPGGILALLGAAALWAVYTLRFRGSLITPIQSAALICFWSALLFLPVYLAAGLSSLGTATTGEIVVQGLYQGVLMSAVAVITFNRAVGLLGPAAATGIIALVPVVASTLAIPVLGELPAPAEALAILAIVAGVLLVARPVRRPARS</sequence>
<feature type="transmembrane region" description="Helical" evidence="6">
    <location>
        <begin position="21"/>
        <end position="42"/>
    </location>
</feature>
<evidence type="ECO:0000313" key="8">
    <source>
        <dbReference type="EMBL" id="KYO51474.1"/>
    </source>
</evidence>
<dbReference type="GO" id="GO:0016020">
    <property type="term" value="C:membrane"/>
    <property type="evidence" value="ECO:0007669"/>
    <property type="project" value="UniProtKB-SubCell"/>
</dbReference>
<comment type="caution">
    <text evidence="8">The sequence shown here is derived from an EMBL/GenBank/DDBJ whole genome shotgun (WGS) entry which is preliminary data.</text>
</comment>
<dbReference type="PANTHER" id="PTHR32322">
    <property type="entry name" value="INNER MEMBRANE TRANSPORTER"/>
    <property type="match status" value="1"/>
</dbReference>
<dbReference type="Proteomes" id="UP000075787">
    <property type="component" value="Unassembled WGS sequence"/>
</dbReference>
<dbReference type="InterPro" id="IPR037185">
    <property type="entry name" value="EmrE-like"/>
</dbReference>
<feature type="transmembrane region" description="Helical" evidence="6">
    <location>
        <begin position="252"/>
        <end position="273"/>
    </location>
</feature>
<dbReference type="PANTHER" id="PTHR32322:SF2">
    <property type="entry name" value="EAMA DOMAIN-CONTAINING PROTEIN"/>
    <property type="match status" value="1"/>
</dbReference>
<evidence type="ECO:0000256" key="2">
    <source>
        <dbReference type="ARBA" id="ARBA00007362"/>
    </source>
</evidence>
<evidence type="ECO:0000313" key="9">
    <source>
        <dbReference type="Proteomes" id="UP000075787"/>
    </source>
</evidence>
<evidence type="ECO:0000256" key="5">
    <source>
        <dbReference type="ARBA" id="ARBA00023136"/>
    </source>
</evidence>
<accession>A0A162KK36</accession>
<dbReference type="InterPro" id="IPR000620">
    <property type="entry name" value="EamA_dom"/>
</dbReference>
<dbReference type="Pfam" id="PF00892">
    <property type="entry name" value="EamA"/>
    <property type="match status" value="2"/>
</dbReference>
<feature type="domain" description="EamA" evidence="7">
    <location>
        <begin position="166"/>
        <end position="299"/>
    </location>
</feature>
<keyword evidence="3 6" id="KW-0812">Transmembrane</keyword>
<comment type="subcellular location">
    <subcellularLocation>
        <location evidence="1">Membrane</location>
        <topology evidence="1">Multi-pass membrane protein</topology>
    </subcellularLocation>
</comment>
<protein>
    <recommendedName>
        <fullName evidence="7">EamA domain-containing protein</fullName>
    </recommendedName>
</protein>
<feature type="transmembrane region" description="Helical" evidence="6">
    <location>
        <begin position="138"/>
        <end position="158"/>
    </location>
</feature>
<proteinExistence type="inferred from homology"/>
<evidence type="ECO:0000256" key="6">
    <source>
        <dbReference type="SAM" id="Phobius"/>
    </source>
</evidence>
<feature type="transmembrane region" description="Helical" evidence="6">
    <location>
        <begin position="194"/>
        <end position="214"/>
    </location>
</feature>
<comment type="similarity">
    <text evidence="2">Belongs to the EamA transporter family.</text>
</comment>
<gene>
    <name evidence="8" type="ORF">AUP44_08750</name>
</gene>
<feature type="transmembrane region" description="Helical" evidence="6">
    <location>
        <begin position="164"/>
        <end position="182"/>
    </location>
</feature>
<feature type="transmembrane region" description="Helical" evidence="6">
    <location>
        <begin position="109"/>
        <end position="129"/>
    </location>
</feature>
<feature type="transmembrane region" description="Helical" evidence="6">
    <location>
        <begin position="48"/>
        <end position="70"/>
    </location>
</feature>
<feature type="transmembrane region" description="Helical" evidence="6">
    <location>
        <begin position="279"/>
        <end position="299"/>
    </location>
</feature>
<feature type="transmembrane region" description="Helical" evidence="6">
    <location>
        <begin position="82"/>
        <end position="103"/>
    </location>
</feature>
<feature type="domain" description="EamA" evidence="7">
    <location>
        <begin position="20"/>
        <end position="150"/>
    </location>
</feature>
<dbReference type="EMBL" id="LPZR01000172">
    <property type="protein sequence ID" value="KYO51474.1"/>
    <property type="molecule type" value="Genomic_DNA"/>
</dbReference>
<evidence type="ECO:0000256" key="3">
    <source>
        <dbReference type="ARBA" id="ARBA00022692"/>
    </source>
</evidence>
<dbReference type="AlphaFoldDB" id="A0A162KK36"/>
<reference evidence="8 9" key="1">
    <citation type="submission" date="2015-12" db="EMBL/GenBank/DDBJ databases">
        <title>Genome sequence of Tistrella mobilis MCCC 1A02139.</title>
        <authorList>
            <person name="Lu L."/>
            <person name="Lai Q."/>
            <person name="Shao Z."/>
            <person name="Qian P."/>
        </authorList>
    </citation>
    <scope>NUCLEOTIDE SEQUENCE [LARGE SCALE GENOMIC DNA]</scope>
    <source>
        <strain evidence="8 9">MCCC 1A02139</strain>
    </source>
</reference>
<evidence type="ECO:0000256" key="4">
    <source>
        <dbReference type="ARBA" id="ARBA00022989"/>
    </source>
</evidence>
<evidence type="ECO:0000259" key="7">
    <source>
        <dbReference type="Pfam" id="PF00892"/>
    </source>
</evidence>
<dbReference type="SUPFAM" id="SSF103481">
    <property type="entry name" value="Multidrug resistance efflux transporter EmrE"/>
    <property type="match status" value="2"/>
</dbReference>
<name>A0A162KK36_9PROT</name>
<dbReference type="InterPro" id="IPR050638">
    <property type="entry name" value="AA-Vitamin_Transporters"/>
</dbReference>
<evidence type="ECO:0000256" key="1">
    <source>
        <dbReference type="ARBA" id="ARBA00004141"/>
    </source>
</evidence>
<keyword evidence="4 6" id="KW-1133">Transmembrane helix</keyword>
<dbReference type="OrthoDB" id="7743310at2"/>
<organism evidence="8 9">
    <name type="scientific">Tistrella mobilis</name>
    <dbReference type="NCBI Taxonomy" id="171437"/>
    <lineage>
        <taxon>Bacteria</taxon>
        <taxon>Pseudomonadati</taxon>
        <taxon>Pseudomonadota</taxon>
        <taxon>Alphaproteobacteria</taxon>
        <taxon>Geminicoccales</taxon>
        <taxon>Geminicoccaceae</taxon>
        <taxon>Tistrella</taxon>
    </lineage>
</organism>
<feature type="transmembrane region" description="Helical" evidence="6">
    <location>
        <begin position="226"/>
        <end position="245"/>
    </location>
</feature>